<feature type="region of interest" description="Disordered" evidence="1">
    <location>
        <begin position="300"/>
        <end position="325"/>
    </location>
</feature>
<name>A0A0S4KL09_BODSA</name>
<feature type="region of interest" description="Disordered" evidence="1">
    <location>
        <begin position="209"/>
        <end position="280"/>
    </location>
</feature>
<accession>A0A0S4KL09</accession>
<evidence type="ECO:0000313" key="3">
    <source>
        <dbReference type="Proteomes" id="UP000051952"/>
    </source>
</evidence>
<evidence type="ECO:0000313" key="2">
    <source>
        <dbReference type="EMBL" id="CUI15290.1"/>
    </source>
</evidence>
<reference evidence="3" key="1">
    <citation type="submission" date="2015-09" db="EMBL/GenBank/DDBJ databases">
        <authorList>
            <consortium name="Pathogen Informatics"/>
        </authorList>
    </citation>
    <scope>NUCLEOTIDE SEQUENCE [LARGE SCALE GENOMIC DNA]</scope>
    <source>
        <strain evidence="3">Lake Konstanz</strain>
    </source>
</reference>
<proteinExistence type="predicted"/>
<feature type="compositionally biased region" description="Polar residues" evidence="1">
    <location>
        <begin position="377"/>
        <end position="395"/>
    </location>
</feature>
<evidence type="ECO:0000256" key="1">
    <source>
        <dbReference type="SAM" id="MobiDB-lite"/>
    </source>
</evidence>
<dbReference type="VEuPathDB" id="TriTrypDB:BSAL_36010"/>
<feature type="compositionally biased region" description="Polar residues" evidence="1">
    <location>
        <begin position="152"/>
        <end position="174"/>
    </location>
</feature>
<sequence length="395" mass="42745">MYRAEDLEAAISSFISENRAFLSATSAAASRHDPDRGDSSLLSVRKEAPEEEPHPALLHNSKYIGVTQGEHDAARTELLKATELLQESLREWNQERKAHQETKQLLLLALRELRDGGSSGGVAVGHSSTSVEQTPYYDGLRSDTGGVPHATYRQQPPQPLTSEQQQRYPSSTGVASPISFSTATSGALGSASKGSRILESMLMQAAPTIIDNGDRRSPVRGTPPRTQATGGGGGFSSPYSAEAQRRLHRALQLDSAAGASAQYQKPRAATPPFQSGASRFRDMVPAGDQLIYETRSGNSVGLQYKKSSDVKPQRRNNGGSAGDASSLTAYASSLTAYASKARSAVEDLQRRLTQQQHQTTTREHQPVFHTQQQQQQPYNPATPTRKGNSTLYSPR</sequence>
<feature type="region of interest" description="Disordered" evidence="1">
    <location>
        <begin position="340"/>
        <end position="395"/>
    </location>
</feature>
<dbReference type="AlphaFoldDB" id="A0A0S4KL09"/>
<protein>
    <submittedName>
        <fullName evidence="2">Uncharacterized protein</fullName>
    </submittedName>
</protein>
<feature type="region of interest" description="Disordered" evidence="1">
    <location>
        <begin position="117"/>
        <end position="177"/>
    </location>
</feature>
<dbReference type="Proteomes" id="UP000051952">
    <property type="component" value="Unassembled WGS sequence"/>
</dbReference>
<keyword evidence="3" id="KW-1185">Reference proteome</keyword>
<dbReference type="EMBL" id="CYKH01002016">
    <property type="protein sequence ID" value="CUI15290.1"/>
    <property type="molecule type" value="Genomic_DNA"/>
</dbReference>
<organism evidence="2 3">
    <name type="scientific">Bodo saltans</name>
    <name type="common">Flagellated protozoan</name>
    <dbReference type="NCBI Taxonomy" id="75058"/>
    <lineage>
        <taxon>Eukaryota</taxon>
        <taxon>Discoba</taxon>
        <taxon>Euglenozoa</taxon>
        <taxon>Kinetoplastea</taxon>
        <taxon>Metakinetoplastina</taxon>
        <taxon>Eubodonida</taxon>
        <taxon>Bodonidae</taxon>
        <taxon>Bodo</taxon>
    </lineage>
</organism>
<gene>
    <name evidence="2" type="ORF">BSAL_36010</name>
</gene>